<dbReference type="STRING" id="1121955.SAMN02745146_1038"/>
<dbReference type="EMBL" id="FQYN01000002">
    <property type="protein sequence ID" value="SHI56294.1"/>
    <property type="molecule type" value="Genomic_DNA"/>
</dbReference>
<dbReference type="RefSeq" id="WP_073106167.1">
    <property type="nucleotide sequence ID" value="NZ_FQYN01000002.1"/>
</dbReference>
<feature type="signal peptide" evidence="1">
    <location>
        <begin position="1"/>
        <end position="19"/>
    </location>
</feature>
<reference evidence="2 3" key="1">
    <citation type="submission" date="2016-11" db="EMBL/GenBank/DDBJ databases">
        <authorList>
            <person name="Jaros S."/>
            <person name="Januszkiewicz K."/>
            <person name="Wedrychowicz H."/>
        </authorList>
    </citation>
    <scope>NUCLEOTIDE SEQUENCE [LARGE SCALE GENOMIC DNA]</scope>
    <source>
        <strain evidence="2 3">DSM 21074</strain>
    </source>
</reference>
<dbReference type="AlphaFoldDB" id="A0A1M6C6C7"/>
<keyword evidence="1" id="KW-0732">Signal</keyword>
<evidence type="ECO:0000313" key="2">
    <source>
        <dbReference type="EMBL" id="SHI56294.1"/>
    </source>
</evidence>
<dbReference type="Proteomes" id="UP000184418">
    <property type="component" value="Unassembled WGS sequence"/>
</dbReference>
<keyword evidence="3" id="KW-1185">Reference proteome</keyword>
<accession>A0A1M6C6C7</accession>
<name>A0A1M6C6C7_9BACT</name>
<evidence type="ECO:0000313" key="3">
    <source>
        <dbReference type="Proteomes" id="UP000184418"/>
    </source>
</evidence>
<dbReference type="OrthoDB" id="866189at2"/>
<feature type="chain" id="PRO_5012906546" description="Por secretion system C-terminal sorting domain-containing protein" evidence="1">
    <location>
        <begin position="20"/>
        <end position="383"/>
    </location>
</feature>
<gene>
    <name evidence="2" type="ORF">SAMN02745146_1038</name>
</gene>
<organism evidence="2 3">
    <name type="scientific">Hymenobacter daecheongensis DSM 21074</name>
    <dbReference type="NCBI Taxonomy" id="1121955"/>
    <lineage>
        <taxon>Bacteria</taxon>
        <taxon>Pseudomonadati</taxon>
        <taxon>Bacteroidota</taxon>
        <taxon>Cytophagia</taxon>
        <taxon>Cytophagales</taxon>
        <taxon>Hymenobacteraceae</taxon>
        <taxon>Hymenobacter</taxon>
    </lineage>
</organism>
<protein>
    <recommendedName>
        <fullName evidence="4">Por secretion system C-terminal sorting domain-containing protein</fullName>
    </recommendedName>
</protein>
<evidence type="ECO:0000256" key="1">
    <source>
        <dbReference type="SAM" id="SignalP"/>
    </source>
</evidence>
<evidence type="ECO:0008006" key="4">
    <source>
        <dbReference type="Google" id="ProtNLM"/>
    </source>
</evidence>
<proteinExistence type="predicted"/>
<sequence length="383" mass="40920">MNRYLYATLLFLTGFSARAQSPVIDRTDMPAVTTAAPVDSLRLSQASTVLPAGAPPLTRRGANQTWNYSNLVATSQTVERYTSVAATAVPLFQLYFGAAGGPNRATVASPAPLPLATGPLLPITDPYQFYNVSAAAAPVQEFRSVGFGGLLGGLPVPLTYRTPAEQDVIYRFPLSYASQPDSSRSFVETPAALAATGYFSRRRKRVNRPDAWGTLITPFGTFTTVRVVTRLIDHDSIALGGVPGVGVDVPLTREYKWLAKLNHVPVLTITTQEVGGREVITAVQYRDRYRRLVLGTRSAAAQAAVAVYPNPLTSGPLHLAGLTGTRVRLKATDLAGRVLFEQTLAVNQGAATVAAATFGQFHGVALLTIQTSQGVAVRRVVRP</sequence>